<sequence>MPFIRLLSLPLPLQLRLPCPAAFPPSDLDGRLPHSLLSTKSELRRLNYKEHAVVGRDVSQRLHAWSSAHGEVRRCSSDKRHEHGYGLVLCSLAVLHAGLSPSPNPSLRTVPDERSSWARYLEMNLLPSSLAPAGSARSASLFFPFLVDHAKLLASSLPRRRKAADVLLHMMELCYVRCGDVCM</sequence>
<proteinExistence type="predicted"/>
<name>A0A0A9GVJ7_ARUDO</name>
<protein>
    <submittedName>
        <fullName evidence="1">Uncharacterized protein</fullName>
    </submittedName>
</protein>
<evidence type="ECO:0000313" key="1">
    <source>
        <dbReference type="EMBL" id="JAE27564.1"/>
    </source>
</evidence>
<dbReference type="AlphaFoldDB" id="A0A0A9GVJ7"/>
<reference evidence="1" key="2">
    <citation type="journal article" date="2015" name="Data Brief">
        <title>Shoot transcriptome of the giant reed, Arundo donax.</title>
        <authorList>
            <person name="Barrero R.A."/>
            <person name="Guerrero F.D."/>
            <person name="Moolhuijzen P."/>
            <person name="Goolsby J.A."/>
            <person name="Tidwell J."/>
            <person name="Bellgard S.E."/>
            <person name="Bellgard M.I."/>
        </authorList>
    </citation>
    <scope>NUCLEOTIDE SEQUENCE</scope>
    <source>
        <tissue evidence="1">Shoot tissue taken approximately 20 cm above the soil surface</tissue>
    </source>
</reference>
<reference evidence="1" key="1">
    <citation type="submission" date="2014-09" db="EMBL/GenBank/DDBJ databases">
        <authorList>
            <person name="Magalhaes I.L.F."/>
            <person name="Oliveira U."/>
            <person name="Santos F.R."/>
            <person name="Vidigal T.H.D.A."/>
            <person name="Brescovit A.D."/>
            <person name="Santos A.J."/>
        </authorList>
    </citation>
    <scope>NUCLEOTIDE SEQUENCE</scope>
    <source>
        <tissue evidence="1">Shoot tissue taken approximately 20 cm above the soil surface</tissue>
    </source>
</reference>
<accession>A0A0A9GVJ7</accession>
<organism evidence="1">
    <name type="scientific">Arundo donax</name>
    <name type="common">Giant reed</name>
    <name type="synonym">Donax arundinaceus</name>
    <dbReference type="NCBI Taxonomy" id="35708"/>
    <lineage>
        <taxon>Eukaryota</taxon>
        <taxon>Viridiplantae</taxon>
        <taxon>Streptophyta</taxon>
        <taxon>Embryophyta</taxon>
        <taxon>Tracheophyta</taxon>
        <taxon>Spermatophyta</taxon>
        <taxon>Magnoliopsida</taxon>
        <taxon>Liliopsida</taxon>
        <taxon>Poales</taxon>
        <taxon>Poaceae</taxon>
        <taxon>PACMAD clade</taxon>
        <taxon>Arundinoideae</taxon>
        <taxon>Arundineae</taxon>
        <taxon>Arundo</taxon>
    </lineage>
</organism>
<dbReference type="EMBL" id="GBRH01170332">
    <property type="protein sequence ID" value="JAE27564.1"/>
    <property type="molecule type" value="Transcribed_RNA"/>
</dbReference>